<sequence>MFRDSKIKSAVNYLAIAFTLGKEKIFNLKNFRSYFGSSSQKITSKQIMDVYANVYATSSLQPNPFVSRAAADAAAAASYLNGLNPHQLAPQHRLMNQINPLNPLAYPTHPQAPQAHHLQPRSNYLHQQSPSQDPFSSKTLWMGNIDSTMDENFIKDAFNALGINVHNIKVIRNKDNGMPLGYAFVSFDDRSMAEHVLQQVNGKQIPNITNEDKRFCLKRATRNGRFSVFVGNLPPQIDNDVLMSTFIPYFPSVSSAKVIMNDGISKGFGFVSFEDENDYYKALNQQVIMFGTTPISVNRARNQNQSQRQPRQYQFRNVRQNA</sequence>
<evidence type="ECO:0000256" key="2">
    <source>
        <dbReference type="ARBA" id="ARBA00022884"/>
    </source>
</evidence>
<evidence type="ECO:0000313" key="6">
    <source>
        <dbReference type="EMBL" id="KPM09290.1"/>
    </source>
</evidence>
<dbReference type="OrthoDB" id="446113at2759"/>
<dbReference type="InterPro" id="IPR050825">
    <property type="entry name" value="RBM42_RBP45_47-like"/>
</dbReference>
<gene>
    <name evidence="6" type="ORF">QR98_0078240</name>
</gene>
<proteinExistence type="predicted"/>
<dbReference type="GO" id="GO:0005829">
    <property type="term" value="C:cytosol"/>
    <property type="evidence" value="ECO:0007669"/>
    <property type="project" value="TreeGrafter"/>
</dbReference>
<keyword evidence="1" id="KW-0677">Repeat</keyword>
<dbReference type="PROSITE" id="PS50102">
    <property type="entry name" value="RRM"/>
    <property type="match status" value="2"/>
</dbReference>
<dbReference type="FunFam" id="3.30.70.330:FF:000159">
    <property type="entry name" value="tRNA selenocysteine 1-associated protein 1"/>
    <property type="match status" value="1"/>
</dbReference>
<feature type="domain" description="RRM" evidence="5">
    <location>
        <begin position="226"/>
        <end position="302"/>
    </location>
</feature>
<evidence type="ECO:0000256" key="1">
    <source>
        <dbReference type="ARBA" id="ARBA00022737"/>
    </source>
</evidence>
<dbReference type="Proteomes" id="UP000616769">
    <property type="component" value="Unassembled WGS sequence"/>
</dbReference>
<dbReference type="SUPFAM" id="SSF54928">
    <property type="entry name" value="RNA-binding domain, RBD"/>
    <property type="match status" value="2"/>
</dbReference>
<feature type="region of interest" description="Disordered" evidence="4">
    <location>
        <begin position="108"/>
        <end position="133"/>
    </location>
</feature>
<dbReference type="GO" id="GO:0003729">
    <property type="term" value="F:mRNA binding"/>
    <property type="evidence" value="ECO:0007669"/>
    <property type="project" value="InterPro"/>
</dbReference>
<comment type="caution">
    <text evidence="6">The sequence shown here is derived from an EMBL/GenBank/DDBJ whole genome shotgun (WGS) entry which is preliminary data.</text>
</comment>
<dbReference type="InterPro" id="IPR012677">
    <property type="entry name" value="Nucleotide-bd_a/b_plait_sf"/>
</dbReference>
<dbReference type="VEuPathDB" id="VectorBase:SSCA007875"/>
<feature type="region of interest" description="Disordered" evidence="4">
    <location>
        <begin position="300"/>
        <end position="322"/>
    </location>
</feature>
<dbReference type="InterPro" id="IPR000504">
    <property type="entry name" value="RRM_dom"/>
</dbReference>
<evidence type="ECO:0000256" key="3">
    <source>
        <dbReference type="PROSITE-ProRule" id="PRU00176"/>
    </source>
</evidence>
<evidence type="ECO:0000313" key="7">
    <source>
        <dbReference type="Proteomes" id="UP000616769"/>
    </source>
</evidence>
<keyword evidence="2 3" id="KW-0694">RNA-binding</keyword>
<protein>
    <submittedName>
        <fullName evidence="6">tRNA selenocysteine 1-associated protein 1-like protein</fullName>
    </submittedName>
</protein>
<dbReference type="Gene3D" id="3.30.70.330">
    <property type="match status" value="2"/>
</dbReference>
<evidence type="ECO:0000256" key="4">
    <source>
        <dbReference type="SAM" id="MobiDB-lite"/>
    </source>
</evidence>
<evidence type="ECO:0000259" key="5">
    <source>
        <dbReference type="PROSITE" id="PS50102"/>
    </source>
</evidence>
<feature type="domain" description="RRM" evidence="5">
    <location>
        <begin position="138"/>
        <end position="222"/>
    </location>
</feature>
<feature type="compositionally biased region" description="Low complexity" evidence="4">
    <location>
        <begin position="300"/>
        <end position="316"/>
    </location>
</feature>
<dbReference type="EMBL" id="JXLN01013337">
    <property type="protein sequence ID" value="KPM09290.1"/>
    <property type="molecule type" value="Genomic_DNA"/>
</dbReference>
<organism evidence="6 7">
    <name type="scientific">Sarcoptes scabiei</name>
    <name type="common">Itch mite</name>
    <name type="synonym">Acarus scabiei</name>
    <dbReference type="NCBI Taxonomy" id="52283"/>
    <lineage>
        <taxon>Eukaryota</taxon>
        <taxon>Metazoa</taxon>
        <taxon>Ecdysozoa</taxon>
        <taxon>Arthropoda</taxon>
        <taxon>Chelicerata</taxon>
        <taxon>Arachnida</taxon>
        <taxon>Acari</taxon>
        <taxon>Acariformes</taxon>
        <taxon>Sarcoptiformes</taxon>
        <taxon>Astigmata</taxon>
        <taxon>Psoroptidia</taxon>
        <taxon>Sarcoptoidea</taxon>
        <taxon>Sarcoptidae</taxon>
        <taxon>Sarcoptinae</taxon>
        <taxon>Sarcoptes</taxon>
    </lineage>
</organism>
<dbReference type="PANTHER" id="PTHR47640:SF10">
    <property type="entry name" value="TRNA SELENOCYSTEINE 1-ASSOCIATED PROTEIN 1-RELATED"/>
    <property type="match status" value="1"/>
</dbReference>
<dbReference type="SMART" id="SM00360">
    <property type="entry name" value="RRM"/>
    <property type="match status" value="2"/>
</dbReference>
<accession>A0A132AFS7</accession>
<feature type="compositionally biased region" description="Polar residues" evidence="4">
    <location>
        <begin position="120"/>
        <end position="133"/>
    </location>
</feature>
<dbReference type="AlphaFoldDB" id="A0A132AFS7"/>
<name>A0A132AFS7_SARSC</name>
<dbReference type="Pfam" id="PF00076">
    <property type="entry name" value="RRM_1"/>
    <property type="match status" value="2"/>
</dbReference>
<dbReference type="InterPro" id="IPR035979">
    <property type="entry name" value="RBD_domain_sf"/>
</dbReference>
<dbReference type="PANTHER" id="PTHR47640">
    <property type="entry name" value="TRNA SELENOCYSTEINE 1-ASSOCIATED PROTEIN 1-RELATED-RELATED"/>
    <property type="match status" value="1"/>
</dbReference>
<reference evidence="6 7" key="1">
    <citation type="journal article" date="2015" name="Parasit. Vectors">
        <title>Draft genome of the scabies mite.</title>
        <authorList>
            <person name="Rider S.D.Jr."/>
            <person name="Morgan M.S."/>
            <person name="Arlian L.G."/>
        </authorList>
    </citation>
    <scope>NUCLEOTIDE SEQUENCE [LARGE SCALE GENOMIC DNA]</scope>
    <source>
        <strain evidence="6">Arlian Lab</strain>
    </source>
</reference>